<sequence length="342" mass="37313">MTFSNLVRLTALVLLLFPLSTPAGAETREVLLAAYSVPKEAYEKRIIPAFIHHWKQRTGETIQFRSSFAASGAQARAIVEGLDADIAALSLESDLQQLVQAGLVAHDWKQGPQQGIITTSVVALGVRKGNPKSIQGWEDLTRPGVEVLYPSPKTSGGAMWDIVAIYGAGLQLGARKGLTEPASRDYAADLINRIQRNVKVMDKSGRESVTTFERGVGDVIVTYENELLPRIAQGRPYELVYPPETVVVENPIALVDRHADRHQVRDIAETFIAFLHGPEAQQAFAEFGFRPTNAAIATSTAAAFAHPPHIFTIASLGGWDHVFAALFSPRGAWTRAVEARDR</sequence>
<gene>
    <name evidence="7" type="primary">sbpA</name>
    <name evidence="7" type="ORF">NSPZN2_50066</name>
</gene>
<comment type="subcellular location">
    <subcellularLocation>
        <location evidence="1">Periplasm</location>
    </subcellularLocation>
</comment>
<keyword evidence="3" id="KW-0813">Transport</keyword>
<dbReference type="EMBL" id="CAJNBJ010000018">
    <property type="protein sequence ID" value="CAE6785040.1"/>
    <property type="molecule type" value="Genomic_DNA"/>
</dbReference>
<keyword evidence="8" id="KW-1185">Reference proteome</keyword>
<feature type="signal peptide" evidence="6">
    <location>
        <begin position="1"/>
        <end position="25"/>
    </location>
</feature>
<evidence type="ECO:0000256" key="3">
    <source>
        <dbReference type="ARBA" id="ARBA00022448"/>
    </source>
</evidence>
<dbReference type="SUPFAM" id="SSF53850">
    <property type="entry name" value="Periplasmic binding protein-like II"/>
    <property type="match status" value="1"/>
</dbReference>
<dbReference type="RefSeq" id="WP_213043665.1">
    <property type="nucleotide sequence ID" value="NZ_CAJNBJ010000018.1"/>
</dbReference>
<evidence type="ECO:0000256" key="4">
    <source>
        <dbReference type="ARBA" id="ARBA00022729"/>
    </source>
</evidence>
<evidence type="ECO:0000256" key="1">
    <source>
        <dbReference type="ARBA" id="ARBA00004418"/>
    </source>
</evidence>
<dbReference type="PANTHER" id="PTHR30368">
    <property type="entry name" value="SULFATE-BINDING PROTEIN"/>
    <property type="match status" value="1"/>
</dbReference>
<keyword evidence="4 6" id="KW-0732">Signal</keyword>
<evidence type="ECO:0000313" key="7">
    <source>
        <dbReference type="EMBL" id="CAE6785040.1"/>
    </source>
</evidence>
<reference evidence="7 8" key="1">
    <citation type="submission" date="2021-02" db="EMBL/GenBank/DDBJ databases">
        <authorList>
            <person name="Han P."/>
        </authorList>
    </citation>
    <scope>NUCLEOTIDE SEQUENCE [LARGE SCALE GENOMIC DNA]</scope>
    <source>
        <strain evidence="7">Candidatus Nitrospira sp. ZN2</strain>
    </source>
</reference>
<comment type="caution">
    <text evidence="7">The sequence shown here is derived from an EMBL/GenBank/DDBJ whole genome shotgun (WGS) entry which is preliminary data.</text>
</comment>
<name>A0ABM8S2E3_9BACT</name>
<keyword evidence="5" id="KW-0574">Periplasm</keyword>
<proteinExistence type="inferred from homology"/>
<dbReference type="InterPro" id="IPR005669">
    <property type="entry name" value="Thiosulph/SO4-bd"/>
</dbReference>
<organism evidence="7 8">
    <name type="scientific">Nitrospira defluvii</name>
    <dbReference type="NCBI Taxonomy" id="330214"/>
    <lineage>
        <taxon>Bacteria</taxon>
        <taxon>Pseudomonadati</taxon>
        <taxon>Nitrospirota</taxon>
        <taxon>Nitrospiria</taxon>
        <taxon>Nitrospirales</taxon>
        <taxon>Nitrospiraceae</taxon>
        <taxon>Nitrospira</taxon>
    </lineage>
</organism>
<evidence type="ECO:0000256" key="5">
    <source>
        <dbReference type="ARBA" id="ARBA00022764"/>
    </source>
</evidence>
<dbReference type="Proteomes" id="UP000675880">
    <property type="component" value="Unassembled WGS sequence"/>
</dbReference>
<accession>A0ABM8S2E3</accession>
<dbReference type="NCBIfam" id="TIGR00971">
    <property type="entry name" value="3a0106s03"/>
    <property type="match status" value="1"/>
</dbReference>
<dbReference type="Pfam" id="PF13531">
    <property type="entry name" value="SBP_bac_11"/>
    <property type="match status" value="1"/>
</dbReference>
<dbReference type="PANTHER" id="PTHR30368:SF2">
    <property type="entry name" value="SULFATE-BINDING PROTEIN"/>
    <property type="match status" value="1"/>
</dbReference>
<evidence type="ECO:0000256" key="6">
    <source>
        <dbReference type="SAM" id="SignalP"/>
    </source>
</evidence>
<evidence type="ECO:0000313" key="8">
    <source>
        <dbReference type="Proteomes" id="UP000675880"/>
    </source>
</evidence>
<protein>
    <submittedName>
        <fullName evidence="7">Sulfate-binding protein</fullName>
    </submittedName>
</protein>
<feature type="chain" id="PRO_5046493305" evidence="6">
    <location>
        <begin position="26"/>
        <end position="342"/>
    </location>
</feature>
<comment type="similarity">
    <text evidence="2">Belongs to the prokaryotic sulfate-binding protein family.</text>
</comment>
<dbReference type="Gene3D" id="3.40.190.10">
    <property type="entry name" value="Periplasmic binding protein-like II"/>
    <property type="match status" value="2"/>
</dbReference>
<evidence type="ECO:0000256" key="2">
    <source>
        <dbReference type="ARBA" id="ARBA00006099"/>
    </source>
</evidence>